<keyword evidence="2" id="KW-1185">Reference proteome</keyword>
<dbReference type="RefSeq" id="WP_206573560.1">
    <property type="nucleotide sequence ID" value="NZ_JAFKCV010000004.1"/>
</dbReference>
<dbReference type="InterPro" id="IPR029055">
    <property type="entry name" value="Ntn_hydrolases_N"/>
</dbReference>
<dbReference type="InterPro" id="IPR010430">
    <property type="entry name" value="DUF1028"/>
</dbReference>
<sequence length="149" mass="16319">MLSTTGRLSVLIILVFVTAFSLPARATWSVIAVDRDTGEIGIAGASCTFDVSGVASIVPGKGAIVVQAASNYFARMEGVKKMQEDSSAETILEAMKADNFSPERQQYGVILLQQNTAPWFIPARKSHHGRVPGLAMTLRYWAISWWMKR</sequence>
<proteinExistence type="predicted"/>
<evidence type="ECO:0000313" key="2">
    <source>
        <dbReference type="Proteomes" id="UP000664654"/>
    </source>
</evidence>
<organism evidence="1 2">
    <name type="scientific">Bowmanella dokdonensis</name>
    <dbReference type="NCBI Taxonomy" id="751969"/>
    <lineage>
        <taxon>Bacteria</taxon>
        <taxon>Pseudomonadati</taxon>
        <taxon>Pseudomonadota</taxon>
        <taxon>Gammaproteobacteria</taxon>
        <taxon>Alteromonadales</taxon>
        <taxon>Alteromonadaceae</taxon>
        <taxon>Bowmanella</taxon>
    </lineage>
</organism>
<name>A0A939DME8_9ALTE</name>
<dbReference type="Gene3D" id="3.60.20.10">
    <property type="entry name" value="Glutamine Phosphoribosylpyrophosphate, subunit 1, domain 1"/>
    <property type="match status" value="1"/>
</dbReference>
<reference evidence="1" key="1">
    <citation type="submission" date="2021-03" db="EMBL/GenBank/DDBJ databases">
        <title>novel species isolated from a fishpond in China.</title>
        <authorList>
            <person name="Lu H."/>
            <person name="Cai Z."/>
        </authorList>
    </citation>
    <scope>NUCLEOTIDE SEQUENCE</scope>
    <source>
        <strain evidence="1">JCM 30855</strain>
    </source>
</reference>
<dbReference type="Pfam" id="PF06267">
    <property type="entry name" value="DUF1028"/>
    <property type="match status" value="1"/>
</dbReference>
<dbReference type="EMBL" id="JAFKCV010000004">
    <property type="protein sequence ID" value="MBN7825453.1"/>
    <property type="molecule type" value="Genomic_DNA"/>
</dbReference>
<dbReference type="Proteomes" id="UP000664654">
    <property type="component" value="Unassembled WGS sequence"/>
</dbReference>
<accession>A0A939DME8</accession>
<dbReference type="SUPFAM" id="SSF56235">
    <property type="entry name" value="N-terminal nucleophile aminohydrolases (Ntn hydrolases)"/>
    <property type="match status" value="1"/>
</dbReference>
<comment type="caution">
    <text evidence="1">The sequence shown here is derived from an EMBL/GenBank/DDBJ whole genome shotgun (WGS) entry which is preliminary data.</text>
</comment>
<dbReference type="AlphaFoldDB" id="A0A939DME8"/>
<protein>
    <submittedName>
        <fullName evidence="1">DUF1028 domain-containing protein</fullName>
    </submittedName>
</protein>
<gene>
    <name evidence="1" type="ORF">J0A66_09490</name>
</gene>
<evidence type="ECO:0000313" key="1">
    <source>
        <dbReference type="EMBL" id="MBN7825453.1"/>
    </source>
</evidence>